<keyword evidence="3 7" id="KW-0238">DNA-binding</keyword>
<evidence type="ECO:0000313" key="7">
    <source>
        <dbReference type="EMBL" id="MBB6563361.1"/>
    </source>
</evidence>
<dbReference type="GO" id="GO:0003677">
    <property type="term" value="F:DNA binding"/>
    <property type="evidence" value="ECO:0007669"/>
    <property type="project" value="UniProtKB-KW"/>
</dbReference>
<evidence type="ECO:0000313" key="8">
    <source>
        <dbReference type="Proteomes" id="UP000575083"/>
    </source>
</evidence>
<evidence type="ECO:0000256" key="4">
    <source>
        <dbReference type="ARBA" id="ARBA00023163"/>
    </source>
</evidence>
<organism evidence="7 8">
    <name type="scientific">Acidovorax soli</name>
    <dbReference type="NCBI Taxonomy" id="592050"/>
    <lineage>
        <taxon>Bacteria</taxon>
        <taxon>Pseudomonadati</taxon>
        <taxon>Pseudomonadota</taxon>
        <taxon>Betaproteobacteria</taxon>
        <taxon>Burkholderiales</taxon>
        <taxon>Comamonadaceae</taxon>
        <taxon>Acidovorax</taxon>
    </lineage>
</organism>
<dbReference type="PANTHER" id="PTHR30118">
    <property type="entry name" value="HTH-TYPE TRANSCRIPTIONAL REGULATOR LEUO-RELATED"/>
    <property type="match status" value="1"/>
</dbReference>
<proteinExistence type="inferred from homology"/>
<feature type="signal peptide" evidence="5">
    <location>
        <begin position="1"/>
        <end position="23"/>
    </location>
</feature>
<dbReference type="AlphaFoldDB" id="A0A7X0PL21"/>
<feature type="domain" description="HTH lysR-type" evidence="6">
    <location>
        <begin position="4"/>
        <end position="61"/>
    </location>
</feature>
<dbReference type="Pfam" id="PF03466">
    <property type="entry name" value="LysR_substrate"/>
    <property type="match status" value="1"/>
</dbReference>
<comment type="caution">
    <text evidence="7">The sequence shown here is derived from an EMBL/GenBank/DDBJ whole genome shotgun (WGS) entry which is preliminary data.</text>
</comment>
<reference evidence="7 8" key="1">
    <citation type="submission" date="2020-08" db="EMBL/GenBank/DDBJ databases">
        <title>Functional genomics of gut bacteria from endangered species of beetles.</title>
        <authorList>
            <person name="Carlos-Shanley C."/>
        </authorList>
    </citation>
    <scope>NUCLEOTIDE SEQUENCE [LARGE SCALE GENOMIC DNA]</scope>
    <source>
        <strain evidence="7 8">S00198</strain>
    </source>
</reference>
<dbReference type="InterPro" id="IPR036388">
    <property type="entry name" value="WH-like_DNA-bd_sf"/>
</dbReference>
<dbReference type="RefSeq" id="WP_184864305.1">
    <property type="nucleotide sequence ID" value="NZ_JACHLK010000018.1"/>
</dbReference>
<name>A0A7X0PL21_9BURK</name>
<dbReference type="EMBL" id="JACHLK010000018">
    <property type="protein sequence ID" value="MBB6563361.1"/>
    <property type="molecule type" value="Genomic_DNA"/>
</dbReference>
<dbReference type="SUPFAM" id="SSF53850">
    <property type="entry name" value="Periplasmic binding protein-like II"/>
    <property type="match status" value="1"/>
</dbReference>
<evidence type="ECO:0000256" key="1">
    <source>
        <dbReference type="ARBA" id="ARBA00009437"/>
    </source>
</evidence>
<dbReference type="InterPro" id="IPR000847">
    <property type="entry name" value="LysR_HTH_N"/>
</dbReference>
<comment type="similarity">
    <text evidence="1">Belongs to the LysR transcriptional regulatory family.</text>
</comment>
<dbReference type="Pfam" id="PF00126">
    <property type="entry name" value="HTH_1"/>
    <property type="match status" value="1"/>
</dbReference>
<keyword evidence="8" id="KW-1185">Reference proteome</keyword>
<dbReference type="InterPro" id="IPR005119">
    <property type="entry name" value="LysR_subst-bd"/>
</dbReference>
<dbReference type="PANTHER" id="PTHR30118:SF15">
    <property type="entry name" value="TRANSCRIPTIONAL REGULATORY PROTEIN"/>
    <property type="match status" value="1"/>
</dbReference>
<dbReference type="Gene3D" id="3.40.190.10">
    <property type="entry name" value="Periplasmic binding protein-like II"/>
    <property type="match status" value="2"/>
</dbReference>
<keyword evidence="4" id="KW-0804">Transcription</keyword>
<evidence type="ECO:0000256" key="2">
    <source>
        <dbReference type="ARBA" id="ARBA00023015"/>
    </source>
</evidence>
<evidence type="ECO:0000256" key="3">
    <source>
        <dbReference type="ARBA" id="ARBA00023125"/>
    </source>
</evidence>
<dbReference type="Gene3D" id="1.10.10.10">
    <property type="entry name" value="Winged helix-like DNA-binding domain superfamily/Winged helix DNA-binding domain"/>
    <property type="match status" value="1"/>
</dbReference>
<feature type="chain" id="PRO_5031256166" evidence="5">
    <location>
        <begin position="24"/>
        <end position="328"/>
    </location>
</feature>
<keyword evidence="2" id="KW-0805">Transcription regulation</keyword>
<dbReference type="InterPro" id="IPR036390">
    <property type="entry name" value="WH_DNA-bd_sf"/>
</dbReference>
<dbReference type="Proteomes" id="UP000575083">
    <property type="component" value="Unassembled WGS sequence"/>
</dbReference>
<dbReference type="InterPro" id="IPR050389">
    <property type="entry name" value="LysR-type_TF"/>
</dbReference>
<keyword evidence="5" id="KW-0732">Signal</keyword>
<evidence type="ECO:0000259" key="6">
    <source>
        <dbReference type="PROSITE" id="PS50931"/>
    </source>
</evidence>
<accession>A0A7X0PL21</accession>
<dbReference type="SUPFAM" id="SSF46785">
    <property type="entry name" value="Winged helix' DNA-binding domain"/>
    <property type="match status" value="1"/>
</dbReference>
<protein>
    <submittedName>
        <fullName evidence="7">DNA-binding transcriptional LysR family regulator</fullName>
    </submittedName>
</protein>
<dbReference type="PROSITE" id="PS50931">
    <property type="entry name" value="HTH_LYSR"/>
    <property type="match status" value="1"/>
</dbReference>
<sequence length="328" mass="35238">MKTYDLNLLVALDALLATGSVTAAAERVHLSTPAMSHALARIREVFGDAILVRAGRQLVPTPRALALAEPVRQLLAQARALQSPGEGPGGLAQVRRHFVVRAPEGMAVVYGAALSQAIAQQMPLASLQFLAESHSDPAALREGRVDLDVGVFRSRDPEVEWQELSQQPLVGAARAGHPLLAKPLTPARLAAVRHVGVTLRPGEPSTLDDALAALGLERMVALRVPSAFAALIAAARSDLVACVPERVARSDLVACVPERVARGMSASLRLEVFALPLALQSDTTRMAWHPRYSADAAHRWLRECLLKVLEDPLIKGPDVKPPSRRRRP</sequence>
<gene>
    <name evidence="7" type="ORF">HNP48_006081</name>
</gene>
<dbReference type="GO" id="GO:0003700">
    <property type="term" value="F:DNA-binding transcription factor activity"/>
    <property type="evidence" value="ECO:0007669"/>
    <property type="project" value="InterPro"/>
</dbReference>
<evidence type="ECO:0000256" key="5">
    <source>
        <dbReference type="SAM" id="SignalP"/>
    </source>
</evidence>